<dbReference type="InterPro" id="IPR051796">
    <property type="entry name" value="ISF_SsuE-like"/>
</dbReference>
<evidence type="ECO:0000256" key="1">
    <source>
        <dbReference type="ARBA" id="ARBA00022630"/>
    </source>
</evidence>
<dbReference type="Proteomes" id="UP000055611">
    <property type="component" value="Chromosome"/>
</dbReference>
<organism evidence="5 7">
    <name type="scientific">Pseudodesulfovibrio indicus</name>
    <dbReference type="NCBI Taxonomy" id="1716143"/>
    <lineage>
        <taxon>Bacteria</taxon>
        <taxon>Pseudomonadati</taxon>
        <taxon>Thermodesulfobacteriota</taxon>
        <taxon>Desulfovibrionia</taxon>
        <taxon>Desulfovibrionales</taxon>
        <taxon>Desulfovibrionaceae</taxon>
    </lineage>
</organism>
<protein>
    <submittedName>
        <fullName evidence="5">NADPH-dependent FMN reductase</fullName>
    </submittedName>
</protein>
<sequence>MSQAVVFACSHRRGGNSDLAAELLAQGVRRAGGEAEVVHLRNFQVMPCLACGYCDADVRQGVDRCVLGRQDQAFDLFARCFEARTVLFASPIYFYHLPSRLKTWIDRGQQFWTARRDNEPWVADLPARTARAVLVAGQPSGEKLFEGARLTLKYFVRNFNMELAEPLTIRGVDQRTDLDGRADLEASVIELGETAWNSAG</sequence>
<keyword evidence="6" id="KW-1185">Reference proteome</keyword>
<dbReference type="OrthoDB" id="9805976at2"/>
<evidence type="ECO:0000259" key="3">
    <source>
        <dbReference type="Pfam" id="PF03358"/>
    </source>
</evidence>
<dbReference type="SUPFAM" id="SSF52218">
    <property type="entry name" value="Flavoproteins"/>
    <property type="match status" value="1"/>
</dbReference>
<accession>A0A126QLN9</accession>
<dbReference type="PANTHER" id="PTHR43278:SF4">
    <property type="entry name" value="NAD(P)H-DEPENDENT FMN-CONTAINING OXIDOREDUCTASE YWQN-RELATED"/>
    <property type="match status" value="1"/>
</dbReference>
<keyword evidence="1" id="KW-0285">Flavoprotein</keyword>
<name>A0A126QLN9_9BACT</name>
<evidence type="ECO:0000313" key="5">
    <source>
        <dbReference type="EMBL" id="TDT91814.1"/>
    </source>
</evidence>
<dbReference type="EMBL" id="SOBK01000001">
    <property type="protein sequence ID" value="TDT91814.1"/>
    <property type="molecule type" value="Genomic_DNA"/>
</dbReference>
<feature type="domain" description="NADPH-dependent FMN reductase-like" evidence="3">
    <location>
        <begin position="5"/>
        <end position="120"/>
    </location>
</feature>
<dbReference type="Pfam" id="PF03358">
    <property type="entry name" value="FMN_red"/>
    <property type="match status" value="1"/>
</dbReference>
<evidence type="ECO:0000256" key="2">
    <source>
        <dbReference type="ARBA" id="ARBA00022643"/>
    </source>
</evidence>
<evidence type="ECO:0000313" key="7">
    <source>
        <dbReference type="Proteomes" id="UP000295506"/>
    </source>
</evidence>
<dbReference type="AlphaFoldDB" id="A0A126QLN9"/>
<dbReference type="RefSeq" id="WP_066801858.1">
    <property type="nucleotide sequence ID" value="NZ_CP014206.1"/>
</dbReference>
<dbReference type="InterPro" id="IPR005025">
    <property type="entry name" value="FMN_Rdtase-like_dom"/>
</dbReference>
<dbReference type="PANTHER" id="PTHR43278">
    <property type="entry name" value="NAD(P)H-DEPENDENT FMN-CONTAINING OXIDOREDUCTASE YWQN-RELATED"/>
    <property type="match status" value="1"/>
</dbReference>
<dbReference type="GO" id="GO:0016491">
    <property type="term" value="F:oxidoreductase activity"/>
    <property type="evidence" value="ECO:0007669"/>
    <property type="project" value="InterPro"/>
</dbReference>
<dbReference type="KEGG" id="dej:AWY79_06735"/>
<reference evidence="4 6" key="1">
    <citation type="journal article" date="2016" name="Front. Microbiol.">
        <title>Genome Sequence of the Piezophilic, Mesophilic Sulfate-Reducing Bacterium Desulfovibrio indicus J2T.</title>
        <authorList>
            <person name="Cao J."/>
            <person name="Maignien L."/>
            <person name="Shao Z."/>
            <person name="Alain K."/>
            <person name="Jebbar M."/>
        </authorList>
    </citation>
    <scope>NUCLEOTIDE SEQUENCE [LARGE SCALE GENOMIC DNA]</scope>
    <source>
        <strain evidence="4 6">J2</strain>
    </source>
</reference>
<dbReference type="Gene3D" id="3.40.50.360">
    <property type="match status" value="1"/>
</dbReference>
<reference evidence="5 7" key="2">
    <citation type="submission" date="2019-03" db="EMBL/GenBank/DDBJ databases">
        <title>Genomic Encyclopedia of Type Strains, Phase IV (KMG-IV): sequencing the most valuable type-strain genomes for metagenomic binning, comparative biology and taxonomic classification.</title>
        <authorList>
            <person name="Goeker M."/>
        </authorList>
    </citation>
    <scope>NUCLEOTIDE SEQUENCE [LARGE SCALE GENOMIC DNA]</scope>
    <source>
        <strain evidence="5 7">DSM 101483</strain>
    </source>
</reference>
<gene>
    <name evidence="4" type="ORF">AWY79_06735</name>
    <name evidence="5" type="ORF">EDC59_101216</name>
</gene>
<dbReference type="Proteomes" id="UP000295506">
    <property type="component" value="Unassembled WGS sequence"/>
</dbReference>
<evidence type="ECO:0000313" key="4">
    <source>
        <dbReference type="EMBL" id="AMK10821.1"/>
    </source>
</evidence>
<dbReference type="EMBL" id="CP014206">
    <property type="protein sequence ID" value="AMK10821.1"/>
    <property type="molecule type" value="Genomic_DNA"/>
</dbReference>
<evidence type="ECO:0000313" key="6">
    <source>
        <dbReference type="Proteomes" id="UP000055611"/>
    </source>
</evidence>
<proteinExistence type="predicted"/>
<keyword evidence="2" id="KW-0288">FMN</keyword>
<dbReference type="InterPro" id="IPR029039">
    <property type="entry name" value="Flavoprotein-like_sf"/>
</dbReference>